<sequence length="73" mass="7808">MKRHPFEPGRLITGVAALVVGVGYGLDALGLWHAPGPWLFCTLPAGLLLAGITTAVWATVRRHHQRHAPPPPS</sequence>
<name>A0A059WCC1_STRNR</name>
<gene>
    <name evidence="1" type="ORF">SALB_05881</name>
</gene>
<reference evidence="1 2" key="1">
    <citation type="journal article" date="2019" name="Microbiol. Resour. Announc.">
        <title>Draft Genome Sequence of the Most Traditional epsilon-Poly-l-Lysine Producer, Streptomyces albulus NBRC14147.</title>
        <authorList>
            <person name="Yamanaka K."/>
            <person name="Hamano Y."/>
        </authorList>
    </citation>
    <scope>NUCLEOTIDE SEQUENCE [LARGE SCALE GENOMIC DNA]</scope>
    <source>
        <strain evidence="1 2">NBRC 14147</strain>
    </source>
</reference>
<accession>A0A059WCC1</accession>
<comment type="caution">
    <text evidence="1">The sequence shown here is derived from an EMBL/GenBank/DDBJ whole genome shotgun (WGS) entry which is preliminary data.</text>
</comment>
<evidence type="ECO:0000313" key="2">
    <source>
        <dbReference type="Proteomes" id="UP000288351"/>
    </source>
</evidence>
<proteinExistence type="predicted"/>
<dbReference type="eggNOG" id="ENOG5031TD9">
    <property type="taxonomic scope" value="Bacteria"/>
</dbReference>
<dbReference type="EMBL" id="BHXC01000007">
    <property type="protein sequence ID" value="GCB93102.1"/>
    <property type="molecule type" value="Genomic_DNA"/>
</dbReference>
<dbReference type="Proteomes" id="UP000288351">
    <property type="component" value="Unassembled WGS sequence"/>
</dbReference>
<evidence type="ECO:0000313" key="1">
    <source>
        <dbReference type="EMBL" id="GCB93102.1"/>
    </source>
</evidence>
<dbReference type="AlphaFoldDB" id="A0A059WCC1"/>
<organism evidence="1 2">
    <name type="scientific">Streptomyces noursei</name>
    <name type="common">Streptomyces albulus</name>
    <dbReference type="NCBI Taxonomy" id="1971"/>
    <lineage>
        <taxon>Bacteria</taxon>
        <taxon>Bacillati</taxon>
        <taxon>Actinomycetota</taxon>
        <taxon>Actinomycetes</taxon>
        <taxon>Kitasatosporales</taxon>
        <taxon>Streptomycetaceae</taxon>
        <taxon>Streptomyces</taxon>
    </lineage>
</organism>
<dbReference type="RefSeq" id="WP_016574769.1">
    <property type="nucleotide sequence ID" value="NZ_BHXC01000007.1"/>
</dbReference>
<protein>
    <submittedName>
        <fullName evidence="1">Uncharacterized protein</fullName>
    </submittedName>
</protein>